<evidence type="ECO:0000256" key="1">
    <source>
        <dbReference type="ARBA" id="ARBA00004123"/>
    </source>
</evidence>
<feature type="non-terminal residue" evidence="6">
    <location>
        <position position="446"/>
    </location>
</feature>
<feature type="compositionally biased region" description="Polar residues" evidence="5">
    <location>
        <begin position="311"/>
        <end position="322"/>
    </location>
</feature>
<sequence>MSGSTKWLRPDELIKIQRKCQKLQERAVNNTRAQSQNLPSVPYSNRFANGKRNNPFAKNSDQDSKKLKQNEDRKLTIDSDDTLFELLHTIETTRSANLVAPSHELPNRIVNKSEIAVIDDEDEDDEKEAEGPKYFKNLPIDWSIKNRVRILSKTIIVNNNLTSSEQVSGMTGFVRCIDMKSTSSSINISDGAKFNQNLMFWQYPHLPWLNLVQRNASSNNAFKMNTPESESLLVQWKESFRNLSQLLRALQCPYFYVLTNQFMVLFRAAGIGGRAEMHALVTPTTRGFRKLLKEEEIEFTQPLKKIYREGSTPNTSIDNENLNPGVEDEEEEDEMKFLEDLGVDTSDIKFKEDVKTRNKETEDDNGELSTIVIEGVECQAFFAFLLTTKTLITNVGRLAGVPPTLIAPVAFLGSSLQKQTTRASKLRSENEDFHSIELRGAILPHT</sequence>
<dbReference type="PRINTS" id="PR02064">
    <property type="entry name" value="DONSON"/>
</dbReference>
<protein>
    <submittedName>
        <fullName evidence="6">CLUMA_CG019575, isoform A</fullName>
    </submittedName>
</protein>
<dbReference type="GO" id="GO:0005634">
    <property type="term" value="C:nucleus"/>
    <property type="evidence" value="ECO:0007669"/>
    <property type="project" value="UniProtKB-SubCell"/>
</dbReference>
<reference evidence="6 7" key="1">
    <citation type="submission" date="2015-04" db="EMBL/GenBank/DDBJ databases">
        <authorList>
            <person name="Syromyatnikov M.Y."/>
            <person name="Popov V.N."/>
        </authorList>
    </citation>
    <scope>NUCLEOTIDE SEQUENCE [LARGE SCALE GENOMIC DNA]</scope>
</reference>
<comment type="subcellular location">
    <subcellularLocation>
        <location evidence="1">Nucleus</location>
    </subcellularLocation>
</comment>
<evidence type="ECO:0000256" key="2">
    <source>
        <dbReference type="ARBA" id="ARBA00022473"/>
    </source>
</evidence>
<evidence type="ECO:0000256" key="4">
    <source>
        <dbReference type="ARBA" id="ARBA00025806"/>
    </source>
</evidence>
<dbReference type="Proteomes" id="UP000183832">
    <property type="component" value="Unassembled WGS sequence"/>
</dbReference>
<evidence type="ECO:0000256" key="5">
    <source>
        <dbReference type="SAM" id="MobiDB-lite"/>
    </source>
</evidence>
<feature type="region of interest" description="Disordered" evidence="5">
    <location>
        <begin position="310"/>
        <end position="329"/>
    </location>
</feature>
<feature type="region of interest" description="Disordered" evidence="5">
    <location>
        <begin position="28"/>
        <end position="71"/>
    </location>
</feature>
<keyword evidence="7" id="KW-1185">Reference proteome</keyword>
<comment type="similarity">
    <text evidence="4">Belongs to the DONSON family.</text>
</comment>
<keyword evidence="2" id="KW-0217">Developmental protein</keyword>
<evidence type="ECO:0000313" key="6">
    <source>
        <dbReference type="EMBL" id="CRL06535.1"/>
    </source>
</evidence>
<dbReference type="GO" id="GO:0033260">
    <property type="term" value="P:nuclear DNA replication"/>
    <property type="evidence" value="ECO:0007669"/>
    <property type="project" value="TreeGrafter"/>
</dbReference>
<keyword evidence="3" id="KW-0539">Nucleus</keyword>
<name>A0A1J1J2C0_9DIPT</name>
<feature type="compositionally biased region" description="Polar residues" evidence="5">
    <location>
        <begin position="28"/>
        <end position="47"/>
    </location>
</feature>
<dbReference type="OrthoDB" id="534063at2759"/>
<feature type="compositionally biased region" description="Basic and acidic residues" evidence="5">
    <location>
        <begin position="60"/>
        <end position="71"/>
    </location>
</feature>
<dbReference type="InterPro" id="IPR024861">
    <property type="entry name" value="Donson"/>
</dbReference>
<dbReference type="PANTHER" id="PTHR12972:SF0">
    <property type="entry name" value="PROTEIN DOWNSTREAM NEIGHBOR OF SON"/>
    <property type="match status" value="1"/>
</dbReference>
<organism evidence="6 7">
    <name type="scientific">Clunio marinus</name>
    <dbReference type="NCBI Taxonomy" id="568069"/>
    <lineage>
        <taxon>Eukaryota</taxon>
        <taxon>Metazoa</taxon>
        <taxon>Ecdysozoa</taxon>
        <taxon>Arthropoda</taxon>
        <taxon>Hexapoda</taxon>
        <taxon>Insecta</taxon>
        <taxon>Pterygota</taxon>
        <taxon>Neoptera</taxon>
        <taxon>Endopterygota</taxon>
        <taxon>Diptera</taxon>
        <taxon>Nematocera</taxon>
        <taxon>Chironomoidea</taxon>
        <taxon>Chironomidae</taxon>
        <taxon>Clunio</taxon>
    </lineage>
</organism>
<dbReference type="AlphaFoldDB" id="A0A1J1J2C0"/>
<evidence type="ECO:0000313" key="7">
    <source>
        <dbReference type="Proteomes" id="UP000183832"/>
    </source>
</evidence>
<accession>A0A1J1J2C0</accession>
<dbReference type="PANTHER" id="PTHR12972">
    <property type="entry name" value="DOWNSTREAM NEIGHBOR OF SON"/>
    <property type="match status" value="1"/>
</dbReference>
<proteinExistence type="inferred from homology"/>
<dbReference type="STRING" id="568069.A0A1J1J2C0"/>
<gene>
    <name evidence="6" type="ORF">CLUMA_CG019575</name>
</gene>
<evidence type="ECO:0000256" key="3">
    <source>
        <dbReference type="ARBA" id="ARBA00023242"/>
    </source>
</evidence>
<dbReference type="EMBL" id="CVRI01000067">
    <property type="protein sequence ID" value="CRL06535.1"/>
    <property type="molecule type" value="Genomic_DNA"/>
</dbReference>